<dbReference type="PANTHER" id="PTHR30036:SF7">
    <property type="entry name" value="ABC TRANSPORTER PERIPLASMIC-BINDING PROTEIN YPHF"/>
    <property type="match status" value="1"/>
</dbReference>
<dbReference type="AlphaFoldDB" id="A0A923RNP4"/>
<evidence type="ECO:0000313" key="6">
    <source>
        <dbReference type="EMBL" id="MBC5660716.1"/>
    </source>
</evidence>
<protein>
    <submittedName>
        <fullName evidence="6">ABC transporter substrate-binding protein</fullName>
    </submittedName>
</protein>
<dbReference type="PANTHER" id="PTHR30036">
    <property type="entry name" value="D-XYLOSE-BINDING PERIPLASMIC PROTEIN"/>
    <property type="match status" value="1"/>
</dbReference>
<comment type="subcellular location">
    <subcellularLocation>
        <location evidence="1">Cell envelope</location>
    </subcellularLocation>
</comment>
<comment type="similarity">
    <text evidence="2">Belongs to the bacterial solute-binding protein 2 family.</text>
</comment>
<dbReference type="InterPro" id="IPR025997">
    <property type="entry name" value="SBP_2_dom"/>
</dbReference>
<evidence type="ECO:0000256" key="4">
    <source>
        <dbReference type="SAM" id="SignalP"/>
    </source>
</evidence>
<dbReference type="Pfam" id="PF13407">
    <property type="entry name" value="Peripla_BP_4"/>
    <property type="match status" value="1"/>
</dbReference>
<gene>
    <name evidence="6" type="ORF">H8S44_13195</name>
</gene>
<reference evidence="6" key="1">
    <citation type="submission" date="2020-08" db="EMBL/GenBank/DDBJ databases">
        <title>Genome public.</title>
        <authorList>
            <person name="Liu C."/>
            <person name="Sun Q."/>
        </authorList>
    </citation>
    <scope>NUCLEOTIDE SEQUENCE</scope>
    <source>
        <strain evidence="6">NSJ-68</strain>
    </source>
</reference>
<name>A0A923RNP4_9FIRM</name>
<evidence type="ECO:0000256" key="1">
    <source>
        <dbReference type="ARBA" id="ARBA00004196"/>
    </source>
</evidence>
<organism evidence="6 7">
    <name type="scientific">Anaerosacchariphilus hominis</name>
    <dbReference type="NCBI Taxonomy" id="2763017"/>
    <lineage>
        <taxon>Bacteria</taxon>
        <taxon>Bacillati</taxon>
        <taxon>Bacillota</taxon>
        <taxon>Clostridia</taxon>
        <taxon>Lachnospirales</taxon>
        <taxon>Lachnospiraceae</taxon>
        <taxon>Anaerosacchariphilus</taxon>
    </lineage>
</organism>
<dbReference type="Proteomes" id="UP000649345">
    <property type="component" value="Unassembled WGS sequence"/>
</dbReference>
<feature type="region of interest" description="Disordered" evidence="3">
    <location>
        <begin position="21"/>
        <end position="61"/>
    </location>
</feature>
<dbReference type="CDD" id="cd20005">
    <property type="entry name" value="PBP1_ABC_sugar_binding-like"/>
    <property type="match status" value="1"/>
</dbReference>
<dbReference type="GO" id="GO:0030288">
    <property type="term" value="C:outer membrane-bounded periplasmic space"/>
    <property type="evidence" value="ECO:0007669"/>
    <property type="project" value="TreeGrafter"/>
</dbReference>
<dbReference type="RefSeq" id="WP_186872550.1">
    <property type="nucleotide sequence ID" value="NZ_JACOOR010000008.1"/>
</dbReference>
<dbReference type="SUPFAM" id="SSF53822">
    <property type="entry name" value="Periplasmic binding protein-like I"/>
    <property type="match status" value="1"/>
</dbReference>
<feature type="domain" description="Periplasmic binding protein" evidence="5">
    <location>
        <begin position="89"/>
        <end position="349"/>
    </location>
</feature>
<dbReference type="PROSITE" id="PS51257">
    <property type="entry name" value="PROKAR_LIPOPROTEIN"/>
    <property type="match status" value="1"/>
</dbReference>
<comment type="caution">
    <text evidence="6">The sequence shown here is derived from an EMBL/GenBank/DDBJ whole genome shotgun (WGS) entry which is preliminary data.</text>
</comment>
<dbReference type="Gene3D" id="3.40.50.2300">
    <property type="match status" value="2"/>
</dbReference>
<evidence type="ECO:0000256" key="2">
    <source>
        <dbReference type="ARBA" id="ARBA00007639"/>
    </source>
</evidence>
<feature type="chain" id="PRO_5038929946" evidence="4">
    <location>
        <begin position="21"/>
        <end position="384"/>
    </location>
</feature>
<dbReference type="InterPro" id="IPR028082">
    <property type="entry name" value="Peripla_BP_I"/>
</dbReference>
<dbReference type="GO" id="GO:0030246">
    <property type="term" value="F:carbohydrate binding"/>
    <property type="evidence" value="ECO:0007669"/>
    <property type="project" value="TreeGrafter"/>
</dbReference>
<evidence type="ECO:0000256" key="3">
    <source>
        <dbReference type="SAM" id="MobiDB-lite"/>
    </source>
</evidence>
<feature type="signal peptide" evidence="4">
    <location>
        <begin position="1"/>
        <end position="20"/>
    </location>
</feature>
<keyword evidence="4" id="KW-0732">Signal</keyword>
<dbReference type="InterPro" id="IPR050555">
    <property type="entry name" value="Bact_Solute-Bind_Prot2"/>
</dbReference>
<accession>A0A923RNP4</accession>
<proteinExistence type="inferred from homology"/>
<evidence type="ECO:0000259" key="5">
    <source>
        <dbReference type="Pfam" id="PF13407"/>
    </source>
</evidence>
<dbReference type="EMBL" id="JACOOR010000008">
    <property type="protein sequence ID" value="MBC5660716.1"/>
    <property type="molecule type" value="Genomic_DNA"/>
</dbReference>
<sequence>MKKLLVMLCVAGLLTGCAVSGEKKTDQKDQKPAAEEQKEPVAEEKTNETEEKDGKEADSKDYREYFQIEADGIDYLSVDDIQIPEGSAIVMIGKDSGSGFWKRVKAGAEQAVTDLNSALGYTSDAKVKLTYDAPSGEDVSEQIDIIDQMLDKNPDAMIIGFVDVNSGKTQLELAEANGVPVLTVDSGIENSLIVSSVQTDNYAAGAEAARKICEEIGDAGQIALLVHSSETETGIERVKGFTEEIEANHPDVEIVSTVYRNQDERSVADIVAAVRAEYPELKAYFGTNDTVMKDLISALSVNGSEEDTLVVAGFDASARQIDAVKNGKEAGVMAQDPFGMGYAAAVSAFRSVAELDNAQTIHTGYYWITSGDLEDPETDMLTYK</sequence>
<evidence type="ECO:0000313" key="7">
    <source>
        <dbReference type="Proteomes" id="UP000649345"/>
    </source>
</evidence>
<keyword evidence="7" id="KW-1185">Reference proteome</keyword>